<reference evidence="3 4" key="1">
    <citation type="journal article" date="2024" name="Front Chem Biol">
        <title>Unveiling the potential of Daldinia eschscholtzii MFLUCC 19-0629 through bioactivity and bioinformatics studies for enhanced sustainable agriculture production.</title>
        <authorList>
            <person name="Brooks S."/>
            <person name="Weaver J.A."/>
            <person name="Klomchit A."/>
            <person name="Alharthi S.A."/>
            <person name="Onlamun T."/>
            <person name="Nurani R."/>
            <person name="Vong T.K."/>
            <person name="Alberti F."/>
            <person name="Greco C."/>
        </authorList>
    </citation>
    <scope>NUCLEOTIDE SEQUENCE [LARGE SCALE GENOMIC DNA]</scope>
    <source>
        <strain evidence="3">MFLUCC 19-0629</strain>
    </source>
</reference>
<proteinExistence type="predicted"/>
<evidence type="ECO:0000256" key="1">
    <source>
        <dbReference type="SAM" id="MobiDB-lite"/>
    </source>
</evidence>
<keyword evidence="2" id="KW-1133">Transmembrane helix</keyword>
<feature type="region of interest" description="Disordered" evidence="1">
    <location>
        <begin position="142"/>
        <end position="161"/>
    </location>
</feature>
<sequence>MQFVPKVFTKIVIKATIYGIIAIGTLEALRKFPSVKMMRILMREKKAWGPAQAEKDGILDHVQLFFVSWWHYTVRAPAKYIAKQFKAVVDKAKQSHIVTWITSKGKKKDNVESGPTEPRRPERVSAFREMFDEAIYENTADSSHSCLPQAIAEADDPTRDW</sequence>
<name>A0AAX6M7W8_9PEZI</name>
<comment type="caution">
    <text evidence="3">The sequence shown here is derived from an EMBL/GenBank/DDBJ whole genome shotgun (WGS) entry which is preliminary data.</text>
</comment>
<accession>A0AAX6M7W8</accession>
<evidence type="ECO:0000256" key="2">
    <source>
        <dbReference type="SAM" id="Phobius"/>
    </source>
</evidence>
<keyword evidence="2" id="KW-0472">Membrane</keyword>
<gene>
    <name evidence="3" type="ORF">Daesc_010057</name>
</gene>
<evidence type="ECO:0000313" key="4">
    <source>
        <dbReference type="Proteomes" id="UP001369815"/>
    </source>
</evidence>
<feature type="region of interest" description="Disordered" evidence="1">
    <location>
        <begin position="104"/>
        <end position="123"/>
    </location>
</feature>
<dbReference type="EMBL" id="JBANMG010000010">
    <property type="protein sequence ID" value="KAK6948292.1"/>
    <property type="molecule type" value="Genomic_DNA"/>
</dbReference>
<protein>
    <submittedName>
        <fullName evidence="3">Uncharacterized protein</fullName>
    </submittedName>
</protein>
<dbReference type="AlphaFoldDB" id="A0AAX6M7W8"/>
<organism evidence="3 4">
    <name type="scientific">Daldinia eschscholtzii</name>
    <dbReference type="NCBI Taxonomy" id="292717"/>
    <lineage>
        <taxon>Eukaryota</taxon>
        <taxon>Fungi</taxon>
        <taxon>Dikarya</taxon>
        <taxon>Ascomycota</taxon>
        <taxon>Pezizomycotina</taxon>
        <taxon>Sordariomycetes</taxon>
        <taxon>Xylariomycetidae</taxon>
        <taxon>Xylariales</taxon>
        <taxon>Hypoxylaceae</taxon>
        <taxon>Daldinia</taxon>
    </lineage>
</organism>
<keyword evidence="2" id="KW-0812">Transmembrane</keyword>
<evidence type="ECO:0000313" key="3">
    <source>
        <dbReference type="EMBL" id="KAK6948292.1"/>
    </source>
</evidence>
<dbReference type="Proteomes" id="UP001369815">
    <property type="component" value="Unassembled WGS sequence"/>
</dbReference>
<keyword evidence="4" id="KW-1185">Reference proteome</keyword>
<feature type="transmembrane region" description="Helical" evidence="2">
    <location>
        <begin position="12"/>
        <end position="29"/>
    </location>
</feature>